<dbReference type="GO" id="GO:0016853">
    <property type="term" value="F:isomerase activity"/>
    <property type="evidence" value="ECO:0007669"/>
    <property type="project" value="UniProtKB-KW"/>
</dbReference>
<dbReference type="RefSeq" id="XP_025377131.1">
    <property type="nucleotide sequence ID" value="XM_025524012.1"/>
</dbReference>
<dbReference type="Proteomes" id="UP000245768">
    <property type="component" value="Unassembled WGS sequence"/>
</dbReference>
<sequence>MRAARLAPRQWPSVMSTVRTGQAAMSTSAPARSSNALGQLGDEETAQRLVDAKAEMVRLGYHAPSLWTQVICWGDHDQFQHVNNVHFVRFIESARMRFAEKIALDLPPERQADMLRGKGMSFILHSINVRYKRPVVYPDTLLVGSRPVVPLGDDRFSLQSGLYSVAQGAIVATGEQINVTYDYRTLKKAPIPPDFRHALEKAAGAPSA</sequence>
<dbReference type="PANTHER" id="PTHR31793:SF39">
    <property type="entry name" value="THIOESTERASE_THIOL ESTER DEHYDRASE-ISOMERASE"/>
    <property type="match status" value="1"/>
</dbReference>
<dbReference type="OrthoDB" id="5538558at2759"/>
<evidence type="ECO:0000313" key="3">
    <source>
        <dbReference type="Proteomes" id="UP000245768"/>
    </source>
</evidence>
<dbReference type="Gene3D" id="3.10.129.10">
    <property type="entry name" value="Hotdog Thioesterase"/>
    <property type="match status" value="1"/>
</dbReference>
<dbReference type="InterPro" id="IPR050563">
    <property type="entry name" value="4-hydroxybenzoyl-CoA_TE"/>
</dbReference>
<reference evidence="2" key="1">
    <citation type="journal article" date="2018" name="Mol. Biol. Evol.">
        <title>Broad Genomic Sampling Reveals a Smut Pathogenic Ancestry of the Fungal Clade Ustilaginomycotina.</title>
        <authorList>
            <person name="Kijpornyongpan T."/>
            <person name="Mondo S.J."/>
            <person name="Barry K."/>
            <person name="Sandor L."/>
            <person name="Lee J."/>
            <person name="Lipzen A."/>
            <person name="Pangilinan J."/>
            <person name="LaButti K."/>
            <person name="Hainaut M."/>
            <person name="Henrissat B."/>
            <person name="Grigoriev I.V."/>
            <person name="Spatafora J.W."/>
            <person name="Aime M.C."/>
        </authorList>
    </citation>
    <scope>NUCLEOTIDE SEQUENCE [LARGE SCALE GENOMIC DNA]</scope>
    <source>
        <strain evidence="2">MCA 4198</strain>
    </source>
</reference>
<dbReference type="InterPro" id="IPR029069">
    <property type="entry name" value="HotDog_dom_sf"/>
</dbReference>
<dbReference type="Pfam" id="PF13279">
    <property type="entry name" value="4HBT_2"/>
    <property type="match status" value="1"/>
</dbReference>
<proteinExistence type="predicted"/>
<dbReference type="PANTHER" id="PTHR31793">
    <property type="entry name" value="4-HYDROXYBENZOYL-COA THIOESTERASE FAMILY MEMBER"/>
    <property type="match status" value="1"/>
</dbReference>
<dbReference type="SUPFAM" id="SSF54637">
    <property type="entry name" value="Thioesterase/thiol ester dehydrase-isomerase"/>
    <property type="match status" value="1"/>
</dbReference>
<accession>A0A316YPF1</accession>
<dbReference type="GeneID" id="37045928"/>
<keyword evidence="3" id="KW-1185">Reference proteome</keyword>
<dbReference type="InParanoid" id="A0A316YPF1"/>
<dbReference type="EMBL" id="KZ819636">
    <property type="protein sequence ID" value="PWN89933.1"/>
    <property type="molecule type" value="Genomic_DNA"/>
</dbReference>
<dbReference type="CDD" id="cd00586">
    <property type="entry name" value="4HBT"/>
    <property type="match status" value="1"/>
</dbReference>
<feature type="region of interest" description="Disordered" evidence="1">
    <location>
        <begin position="17"/>
        <end position="40"/>
    </location>
</feature>
<evidence type="ECO:0000313" key="2">
    <source>
        <dbReference type="EMBL" id="PWN89933.1"/>
    </source>
</evidence>
<protein>
    <submittedName>
        <fullName evidence="2">Thioesterase/thiol ester dehydrase-isomerase</fullName>
    </submittedName>
</protein>
<dbReference type="AlphaFoldDB" id="A0A316YPF1"/>
<keyword evidence="2" id="KW-0413">Isomerase</keyword>
<name>A0A316YPF1_9BASI</name>
<gene>
    <name evidence="2" type="ORF">FA10DRAFT_285650</name>
</gene>
<feature type="compositionally biased region" description="Polar residues" evidence="1">
    <location>
        <begin position="17"/>
        <end position="37"/>
    </location>
</feature>
<organism evidence="2 3">
    <name type="scientific">Acaromyces ingoldii</name>
    <dbReference type="NCBI Taxonomy" id="215250"/>
    <lineage>
        <taxon>Eukaryota</taxon>
        <taxon>Fungi</taxon>
        <taxon>Dikarya</taxon>
        <taxon>Basidiomycota</taxon>
        <taxon>Ustilaginomycotina</taxon>
        <taxon>Exobasidiomycetes</taxon>
        <taxon>Exobasidiales</taxon>
        <taxon>Cryptobasidiaceae</taxon>
        <taxon>Acaromyces</taxon>
    </lineage>
</organism>
<dbReference type="GO" id="GO:0047617">
    <property type="term" value="F:fatty acyl-CoA hydrolase activity"/>
    <property type="evidence" value="ECO:0007669"/>
    <property type="project" value="TreeGrafter"/>
</dbReference>
<evidence type="ECO:0000256" key="1">
    <source>
        <dbReference type="SAM" id="MobiDB-lite"/>
    </source>
</evidence>